<reference evidence="2 3" key="1">
    <citation type="journal article" date="2013" name="Genome Announc.">
        <title>Draft Genome Sequence of Sphingobium ummariense Strain RL-3, a Hexachlorocyclohexane-Degrading Bacterium.</title>
        <authorList>
            <person name="Kohli P."/>
            <person name="Dua A."/>
            <person name="Sangwan N."/>
            <person name="Oldach P."/>
            <person name="Khurana J.P."/>
            <person name="Lal R."/>
        </authorList>
    </citation>
    <scope>NUCLEOTIDE SEQUENCE [LARGE SCALE GENOMIC DNA]</scope>
    <source>
        <strain evidence="2 3">RL-3</strain>
    </source>
</reference>
<dbReference type="AlphaFoldDB" id="T0IXK4"/>
<protein>
    <recommendedName>
        <fullName evidence="1">DUF4142 domain-containing protein</fullName>
    </recommendedName>
</protein>
<dbReference type="Gene3D" id="1.20.1260.10">
    <property type="match status" value="1"/>
</dbReference>
<accession>T0IXK4</accession>
<dbReference type="PANTHER" id="PTHR38593:SF1">
    <property type="entry name" value="BLR2558 PROTEIN"/>
    <property type="match status" value="1"/>
</dbReference>
<evidence type="ECO:0000313" key="2">
    <source>
        <dbReference type="EMBL" id="EQB33515.1"/>
    </source>
</evidence>
<dbReference type="eggNOG" id="COG3652">
    <property type="taxonomic scope" value="Bacteria"/>
</dbReference>
<name>T0IXK4_9SPHN</name>
<dbReference type="Pfam" id="PF13628">
    <property type="entry name" value="DUF4142"/>
    <property type="match status" value="1"/>
</dbReference>
<dbReference type="InterPro" id="IPR025419">
    <property type="entry name" value="DUF4142"/>
</dbReference>
<comment type="caution">
    <text evidence="2">The sequence shown here is derived from an EMBL/GenBank/DDBJ whole genome shotgun (WGS) entry which is preliminary data.</text>
</comment>
<proteinExistence type="predicted"/>
<sequence>MIALIVHAIAPIAMAEQSKEKPQISQTEIFAIYDQVNGFDIETAALGAVKGQDTQVRELAVMVLRDHSAVRQWARDIAAAEGAEYKVDAKSEGAVGHNEAMAKLKSLSGTEFDQAYLAHERVFHTNAIAAIRTALLPASTSETFKAHLEAVLPGFEHHLAETIRVERGDYTKVTYLHGKGERIANVTRQVGS</sequence>
<dbReference type="Proteomes" id="UP000015523">
    <property type="component" value="Unassembled WGS sequence"/>
</dbReference>
<organism evidence="2 3">
    <name type="scientific">Sphingobium ummariense RL-3</name>
    <dbReference type="NCBI Taxonomy" id="1346791"/>
    <lineage>
        <taxon>Bacteria</taxon>
        <taxon>Pseudomonadati</taxon>
        <taxon>Pseudomonadota</taxon>
        <taxon>Alphaproteobacteria</taxon>
        <taxon>Sphingomonadales</taxon>
        <taxon>Sphingomonadaceae</taxon>
        <taxon>Sphingobium</taxon>
    </lineage>
</organism>
<evidence type="ECO:0000313" key="3">
    <source>
        <dbReference type="Proteomes" id="UP000015523"/>
    </source>
</evidence>
<feature type="domain" description="DUF4142" evidence="1">
    <location>
        <begin position="27"/>
        <end position="161"/>
    </location>
</feature>
<dbReference type="EMBL" id="AUWY01000035">
    <property type="protein sequence ID" value="EQB33515.1"/>
    <property type="molecule type" value="Genomic_DNA"/>
</dbReference>
<gene>
    <name evidence="2" type="ORF">M529_03840</name>
</gene>
<dbReference type="PANTHER" id="PTHR38593">
    <property type="entry name" value="BLR2558 PROTEIN"/>
    <property type="match status" value="1"/>
</dbReference>
<dbReference type="PATRIC" id="fig|1346791.3.peg.743"/>
<dbReference type="STRING" id="1346791.M529_03840"/>
<dbReference type="OrthoDB" id="8005547at2"/>
<dbReference type="RefSeq" id="WP_020817916.1">
    <property type="nucleotide sequence ID" value="NZ_AUWY01000035.1"/>
</dbReference>
<keyword evidence="3" id="KW-1185">Reference proteome</keyword>
<evidence type="ECO:0000259" key="1">
    <source>
        <dbReference type="Pfam" id="PF13628"/>
    </source>
</evidence>
<dbReference type="InterPro" id="IPR012347">
    <property type="entry name" value="Ferritin-like"/>
</dbReference>